<dbReference type="PROSITE" id="PS00463">
    <property type="entry name" value="ZN2_CY6_FUNGAL_1"/>
    <property type="match status" value="1"/>
</dbReference>
<dbReference type="STRING" id="52247.A0A4T0X6F1"/>
<evidence type="ECO:0000313" key="4">
    <source>
        <dbReference type="EMBL" id="TID31096.1"/>
    </source>
</evidence>
<accession>A0A4T0X6F1</accession>
<proteinExistence type="predicted"/>
<dbReference type="GO" id="GO:0000981">
    <property type="term" value="F:DNA-binding transcription factor activity, RNA polymerase II-specific"/>
    <property type="evidence" value="ECO:0007669"/>
    <property type="project" value="InterPro"/>
</dbReference>
<name>A0A4T0X6F1_9ASCO</name>
<keyword evidence="1" id="KW-0539">Nucleus</keyword>
<feature type="compositionally biased region" description="Polar residues" evidence="2">
    <location>
        <begin position="24"/>
        <end position="37"/>
    </location>
</feature>
<dbReference type="GO" id="GO:0045944">
    <property type="term" value="P:positive regulation of transcription by RNA polymerase II"/>
    <property type="evidence" value="ECO:0007669"/>
    <property type="project" value="TreeGrafter"/>
</dbReference>
<dbReference type="PANTHER" id="PTHR37534">
    <property type="entry name" value="TRANSCRIPTIONAL ACTIVATOR PROTEIN UGA3"/>
    <property type="match status" value="1"/>
</dbReference>
<dbReference type="EMBL" id="SELW01000049">
    <property type="protein sequence ID" value="TID31096.1"/>
    <property type="molecule type" value="Genomic_DNA"/>
</dbReference>
<dbReference type="SMART" id="SM00066">
    <property type="entry name" value="GAL4"/>
    <property type="match status" value="1"/>
</dbReference>
<dbReference type="GO" id="GO:0008270">
    <property type="term" value="F:zinc ion binding"/>
    <property type="evidence" value="ECO:0007669"/>
    <property type="project" value="InterPro"/>
</dbReference>
<comment type="caution">
    <text evidence="4">The sequence shown here is derived from an EMBL/GenBank/DDBJ whole genome shotgun (WGS) entry which is preliminary data.</text>
</comment>
<dbReference type="Gene3D" id="4.10.240.10">
    <property type="entry name" value="Zn(2)-C6 fungal-type DNA-binding domain"/>
    <property type="match status" value="1"/>
</dbReference>
<evidence type="ECO:0000259" key="3">
    <source>
        <dbReference type="PROSITE" id="PS50048"/>
    </source>
</evidence>
<protein>
    <recommendedName>
        <fullName evidence="3">Zn(2)-C6 fungal-type domain-containing protein</fullName>
    </recommendedName>
</protein>
<feature type="domain" description="Zn(2)-C6 fungal-type" evidence="3">
    <location>
        <begin position="49"/>
        <end position="79"/>
    </location>
</feature>
<dbReference type="InterPro" id="IPR036864">
    <property type="entry name" value="Zn2-C6_fun-type_DNA-bd_sf"/>
</dbReference>
<dbReference type="GO" id="GO:0000976">
    <property type="term" value="F:transcription cis-regulatory region binding"/>
    <property type="evidence" value="ECO:0007669"/>
    <property type="project" value="TreeGrafter"/>
</dbReference>
<dbReference type="PROSITE" id="PS50048">
    <property type="entry name" value="ZN2_CY6_FUNGAL_2"/>
    <property type="match status" value="1"/>
</dbReference>
<dbReference type="CDD" id="cd00067">
    <property type="entry name" value="GAL4"/>
    <property type="match status" value="1"/>
</dbReference>
<keyword evidence="5" id="KW-1185">Reference proteome</keyword>
<dbReference type="Proteomes" id="UP000307173">
    <property type="component" value="Unassembled WGS sequence"/>
</dbReference>
<reference evidence="4 5" key="1">
    <citation type="journal article" date="2019" name="Front. Genet.">
        <title>Whole-Genome Sequencing of the Opportunistic Yeast Pathogen Candida inconspicua Uncovers Its Hybrid Origin.</title>
        <authorList>
            <person name="Mixao V."/>
            <person name="Hansen A.P."/>
            <person name="Saus E."/>
            <person name="Boekhout T."/>
            <person name="Lass-Florl C."/>
            <person name="Gabaldon T."/>
        </authorList>
    </citation>
    <scope>NUCLEOTIDE SEQUENCE [LARGE SCALE GENOMIC DNA]</scope>
    <source>
        <strain evidence="4 5">CBS 180</strain>
    </source>
</reference>
<feature type="region of interest" description="Disordered" evidence="2">
    <location>
        <begin position="18"/>
        <end position="46"/>
    </location>
</feature>
<dbReference type="PRINTS" id="PR00755">
    <property type="entry name" value="AFLATOXINBRP"/>
</dbReference>
<evidence type="ECO:0000256" key="2">
    <source>
        <dbReference type="SAM" id="MobiDB-lite"/>
    </source>
</evidence>
<dbReference type="PANTHER" id="PTHR37534:SF7">
    <property type="entry name" value="TRANSCRIPTIONAL ACTIVATOR PROTEIN UGA3"/>
    <property type="match status" value="1"/>
</dbReference>
<dbReference type="InterPro" id="IPR001138">
    <property type="entry name" value="Zn2Cys6_DnaBD"/>
</dbReference>
<dbReference type="GO" id="GO:0005634">
    <property type="term" value="C:nucleus"/>
    <property type="evidence" value="ECO:0007669"/>
    <property type="project" value="TreeGrafter"/>
</dbReference>
<sequence length="161" mass="17909">MNTDDTIKEVVAVAAAATKETDDSGATSSDYTTSSKVLKNKQKSRSRLGCISCKKSKVKCDEKQPKCSRCSKSGRECVYPVKLAVKKIQEAPSKENTATKYYGVIAKYSDIPVSDQTKEYILKSHQSKSLSFVQNLVNKVNICQNEYKNFDDVFKAIQNSE</sequence>
<dbReference type="AlphaFoldDB" id="A0A4T0X6F1"/>
<gene>
    <name evidence="4" type="ORF">CANINC_000340</name>
</gene>
<organism evidence="4 5">
    <name type="scientific">Pichia inconspicua</name>
    <dbReference type="NCBI Taxonomy" id="52247"/>
    <lineage>
        <taxon>Eukaryota</taxon>
        <taxon>Fungi</taxon>
        <taxon>Dikarya</taxon>
        <taxon>Ascomycota</taxon>
        <taxon>Saccharomycotina</taxon>
        <taxon>Pichiomycetes</taxon>
        <taxon>Pichiales</taxon>
        <taxon>Pichiaceae</taxon>
        <taxon>Pichia</taxon>
    </lineage>
</organism>
<dbReference type="SUPFAM" id="SSF57701">
    <property type="entry name" value="Zn2/Cys6 DNA-binding domain"/>
    <property type="match status" value="1"/>
</dbReference>
<evidence type="ECO:0000313" key="5">
    <source>
        <dbReference type="Proteomes" id="UP000307173"/>
    </source>
</evidence>
<dbReference type="Pfam" id="PF00172">
    <property type="entry name" value="Zn_clus"/>
    <property type="match status" value="1"/>
</dbReference>
<evidence type="ECO:0000256" key="1">
    <source>
        <dbReference type="ARBA" id="ARBA00023242"/>
    </source>
</evidence>
<dbReference type="OrthoDB" id="3985954at2759"/>